<dbReference type="EMBL" id="JBIPKE010000017">
    <property type="protein sequence ID" value="MFH6984500.1"/>
    <property type="molecule type" value="Genomic_DNA"/>
</dbReference>
<accession>A0ABW7NBP4</accession>
<name>A0ABW7NBP4_9BACT</name>
<comment type="caution">
    <text evidence="1">The sequence shown here is derived from an EMBL/GenBank/DDBJ whole genome shotgun (WGS) entry which is preliminary data.</text>
</comment>
<reference evidence="1 2" key="1">
    <citation type="journal article" date="2013" name="Int. J. Syst. Evol. Microbiol.">
        <title>Marinoscillum luteum sp. nov., isolated from marine sediment.</title>
        <authorList>
            <person name="Cha I.T."/>
            <person name="Park S.J."/>
            <person name="Kim S.J."/>
            <person name="Kim J.G."/>
            <person name="Jung M.Y."/>
            <person name="Shin K.S."/>
            <person name="Kwon K.K."/>
            <person name="Yang S.H."/>
            <person name="Seo Y.S."/>
            <person name="Rhee S.K."/>
        </authorList>
    </citation>
    <scope>NUCLEOTIDE SEQUENCE [LARGE SCALE GENOMIC DNA]</scope>
    <source>
        <strain evidence="1 2">KCTC 23939</strain>
    </source>
</reference>
<proteinExistence type="predicted"/>
<organism evidence="1 2">
    <name type="scientific">Marinoscillum luteum</name>
    <dbReference type="NCBI Taxonomy" id="861051"/>
    <lineage>
        <taxon>Bacteria</taxon>
        <taxon>Pseudomonadati</taxon>
        <taxon>Bacteroidota</taxon>
        <taxon>Cytophagia</taxon>
        <taxon>Cytophagales</taxon>
        <taxon>Reichenbachiellaceae</taxon>
        <taxon>Marinoscillum</taxon>
    </lineage>
</organism>
<keyword evidence="2" id="KW-1185">Reference proteome</keyword>
<evidence type="ECO:0000313" key="2">
    <source>
        <dbReference type="Proteomes" id="UP001610063"/>
    </source>
</evidence>
<protein>
    <submittedName>
        <fullName evidence="1">Uncharacterized protein</fullName>
    </submittedName>
</protein>
<sequence>MKRLSYLPLRTVIPAKAEISFGQGSRFAGSIVIPSVMEPVGPQTYG</sequence>
<evidence type="ECO:0000313" key="1">
    <source>
        <dbReference type="EMBL" id="MFH6984500.1"/>
    </source>
</evidence>
<dbReference type="RefSeq" id="WP_395417856.1">
    <property type="nucleotide sequence ID" value="NZ_JBIPKE010000017.1"/>
</dbReference>
<gene>
    <name evidence="1" type="ORF">ACHKAR_13690</name>
</gene>
<dbReference type="Proteomes" id="UP001610063">
    <property type="component" value="Unassembled WGS sequence"/>
</dbReference>